<gene>
    <name evidence="6" type="ORF">SAMN05878443_0301</name>
</gene>
<evidence type="ECO:0000313" key="7">
    <source>
        <dbReference type="Proteomes" id="UP000184758"/>
    </source>
</evidence>
<evidence type="ECO:0000313" key="6">
    <source>
        <dbReference type="EMBL" id="SIN88461.1"/>
    </source>
</evidence>
<protein>
    <submittedName>
        <fullName evidence="6">Histidinol phosphate aminotransferase apoenzyme</fullName>
    </submittedName>
</protein>
<evidence type="ECO:0000256" key="2">
    <source>
        <dbReference type="ARBA" id="ARBA00022576"/>
    </source>
</evidence>
<dbReference type="Proteomes" id="UP000184758">
    <property type="component" value="Unassembled WGS sequence"/>
</dbReference>
<dbReference type="InterPro" id="IPR015424">
    <property type="entry name" value="PyrdxlP-dep_Trfase"/>
</dbReference>
<dbReference type="AlphaFoldDB" id="A0A1N6EZP1"/>
<reference evidence="7" key="1">
    <citation type="submission" date="2016-11" db="EMBL/GenBank/DDBJ databases">
        <authorList>
            <person name="Varghese N."/>
            <person name="Submissions S."/>
        </authorList>
    </citation>
    <scope>NUCLEOTIDE SEQUENCE [LARGE SCALE GENOMIC DNA]</scope>
    <source>
        <strain evidence="7">313</strain>
    </source>
</reference>
<dbReference type="OrthoDB" id="9813612at2"/>
<proteinExistence type="predicted"/>
<evidence type="ECO:0000256" key="4">
    <source>
        <dbReference type="ARBA" id="ARBA00022898"/>
    </source>
</evidence>
<keyword evidence="2 6" id="KW-0032">Aminotransferase</keyword>
<dbReference type="GO" id="GO:0030170">
    <property type="term" value="F:pyridoxal phosphate binding"/>
    <property type="evidence" value="ECO:0007669"/>
    <property type="project" value="InterPro"/>
</dbReference>
<accession>A0A1N6EZP1</accession>
<dbReference type="GO" id="GO:0008483">
    <property type="term" value="F:transaminase activity"/>
    <property type="evidence" value="ECO:0007669"/>
    <property type="project" value="UniProtKB-KW"/>
</dbReference>
<dbReference type="Pfam" id="PF00155">
    <property type="entry name" value="Aminotran_1_2"/>
    <property type="match status" value="1"/>
</dbReference>
<evidence type="ECO:0000256" key="3">
    <source>
        <dbReference type="ARBA" id="ARBA00022679"/>
    </source>
</evidence>
<dbReference type="SUPFAM" id="SSF53383">
    <property type="entry name" value="PLP-dependent transferases"/>
    <property type="match status" value="1"/>
</dbReference>
<dbReference type="STRING" id="28230.SAMN05878443_0301"/>
<dbReference type="InterPro" id="IPR004839">
    <property type="entry name" value="Aminotransferase_I/II_large"/>
</dbReference>
<dbReference type="Gene3D" id="3.90.1150.10">
    <property type="entry name" value="Aspartate Aminotransferase, domain 1"/>
    <property type="match status" value="1"/>
</dbReference>
<evidence type="ECO:0000259" key="5">
    <source>
        <dbReference type="Pfam" id="PF00155"/>
    </source>
</evidence>
<feature type="domain" description="Aminotransferase class I/classII large" evidence="5">
    <location>
        <begin position="18"/>
        <end position="274"/>
    </location>
</feature>
<organism evidence="6 7">
    <name type="scientific">Carnobacterium alterfunditum</name>
    <dbReference type="NCBI Taxonomy" id="28230"/>
    <lineage>
        <taxon>Bacteria</taxon>
        <taxon>Bacillati</taxon>
        <taxon>Bacillota</taxon>
        <taxon>Bacilli</taxon>
        <taxon>Lactobacillales</taxon>
        <taxon>Carnobacteriaceae</taxon>
        <taxon>Carnobacterium</taxon>
    </lineage>
</organism>
<dbReference type="InterPro" id="IPR015421">
    <property type="entry name" value="PyrdxlP-dep_Trfase_major"/>
</dbReference>
<dbReference type="InterPro" id="IPR015422">
    <property type="entry name" value="PyrdxlP-dep_Trfase_small"/>
</dbReference>
<comment type="cofactor">
    <cofactor evidence="1">
        <name>pyridoxal 5'-phosphate</name>
        <dbReference type="ChEBI" id="CHEBI:597326"/>
    </cofactor>
</comment>
<dbReference type="PANTHER" id="PTHR42885">
    <property type="entry name" value="HISTIDINOL-PHOSPHATE AMINOTRANSFERASE-RELATED"/>
    <property type="match status" value="1"/>
</dbReference>
<keyword evidence="7" id="KW-1185">Reference proteome</keyword>
<dbReference type="PANTHER" id="PTHR42885:SF2">
    <property type="entry name" value="HISTIDINOL-PHOSPHATE AMINOTRANSFERASE"/>
    <property type="match status" value="1"/>
</dbReference>
<evidence type="ECO:0000256" key="1">
    <source>
        <dbReference type="ARBA" id="ARBA00001933"/>
    </source>
</evidence>
<dbReference type="Gene3D" id="3.40.640.10">
    <property type="entry name" value="Type I PLP-dependent aspartate aminotransferase-like (Major domain)"/>
    <property type="match status" value="1"/>
</dbReference>
<sequence length="332" mass="37887">MIRIHKNESPYRSLTDEELQEIVLKTPFNQYGDDEYKHLAKVYAEFYGLDPELVSFANGSDEWIQKCMMVLGTGPVMTFEPDFSMYEEYANQLKRPIHNVECNEDGSFDYASTLVQMEKIKPSFFIFSQPNNPLGMLHPDGFVQAAADLMQELNGYLIIDEAYMDFAEQKAVRPEGEHVIVMQTLSKIYGLAGLRIGIVTSSLATMTLLNSVAHPYPINTLSINIAAYLFENTTKLETFMNHQRKLAGKLKDIFKKEVSDVMTVLPSQANFVFTYGEVALELGKYIQQSGFQPRTYPDSSHPLLQKAVRYSIATDEQLTQLESIIKEWRIRL</sequence>
<dbReference type="EMBL" id="FSRN01000001">
    <property type="protein sequence ID" value="SIN88461.1"/>
    <property type="molecule type" value="Genomic_DNA"/>
</dbReference>
<dbReference type="CDD" id="cd00609">
    <property type="entry name" value="AAT_like"/>
    <property type="match status" value="1"/>
</dbReference>
<keyword evidence="3 6" id="KW-0808">Transferase</keyword>
<keyword evidence="4" id="KW-0663">Pyridoxal phosphate</keyword>
<dbReference type="RefSeq" id="WP_034546836.1">
    <property type="nucleotide sequence ID" value="NZ_FSRN01000001.1"/>
</dbReference>
<dbReference type="eggNOG" id="COG0079">
    <property type="taxonomic scope" value="Bacteria"/>
</dbReference>
<name>A0A1N6EZP1_9LACT</name>